<feature type="region of interest" description="Disordered" evidence="5">
    <location>
        <begin position="1"/>
        <end position="26"/>
    </location>
</feature>
<evidence type="ECO:0000259" key="6">
    <source>
        <dbReference type="Pfam" id="PF03976"/>
    </source>
</evidence>
<dbReference type="NCBIfam" id="TIGR03707">
    <property type="entry name" value="PPK2_P_aer"/>
    <property type="match status" value="1"/>
</dbReference>
<dbReference type="EMBL" id="JAOCQF010000001">
    <property type="protein sequence ID" value="MCT8328662.1"/>
    <property type="molecule type" value="Genomic_DNA"/>
</dbReference>
<keyword evidence="2 4" id="KW-0808">Transferase</keyword>
<evidence type="ECO:0000256" key="4">
    <source>
        <dbReference type="RuleBase" id="RU369062"/>
    </source>
</evidence>
<dbReference type="RefSeq" id="WP_261494087.1">
    <property type="nucleotide sequence ID" value="NZ_JAOCQF010000001.1"/>
</dbReference>
<accession>A0ABT2NIC5</accession>
<dbReference type="PANTHER" id="PTHR34383">
    <property type="entry name" value="POLYPHOSPHATE:AMP PHOSPHOTRANSFERASE-RELATED"/>
    <property type="match status" value="1"/>
</dbReference>
<dbReference type="Pfam" id="PF03976">
    <property type="entry name" value="PPK2"/>
    <property type="match status" value="1"/>
</dbReference>
<evidence type="ECO:0000256" key="1">
    <source>
        <dbReference type="ARBA" id="ARBA00009924"/>
    </source>
</evidence>
<evidence type="ECO:0000256" key="3">
    <source>
        <dbReference type="ARBA" id="ARBA00022777"/>
    </source>
</evidence>
<dbReference type="GO" id="GO:0008976">
    <property type="term" value="F:polyphosphate kinase activity"/>
    <property type="evidence" value="ECO:0007669"/>
    <property type="project" value="UniProtKB-EC"/>
</dbReference>
<dbReference type="InterPro" id="IPR022486">
    <property type="entry name" value="PPK2_PA0141"/>
</dbReference>
<dbReference type="Proteomes" id="UP001205601">
    <property type="component" value="Unassembled WGS sequence"/>
</dbReference>
<reference evidence="8" key="1">
    <citation type="submission" date="2023-07" db="EMBL/GenBank/DDBJ databases">
        <title>Defluviimonas sediminis sp. nov., isolated from mangrove sediment.</title>
        <authorList>
            <person name="Liu L."/>
            <person name="Li J."/>
            <person name="Huang Y."/>
            <person name="Pan J."/>
            <person name="Li M."/>
        </authorList>
    </citation>
    <scope>NUCLEOTIDE SEQUENCE [LARGE SCALE GENOMIC DNA]</scope>
    <source>
        <strain evidence="8">FT324</strain>
    </source>
</reference>
<dbReference type="PANTHER" id="PTHR34383:SF1">
    <property type="entry name" value="ADP-POLYPHOSPHATE PHOSPHOTRANSFERASE"/>
    <property type="match status" value="1"/>
</dbReference>
<organism evidence="7 8">
    <name type="scientific">Albidovulum sediminis</name>
    <dbReference type="NCBI Taxonomy" id="3066345"/>
    <lineage>
        <taxon>Bacteria</taxon>
        <taxon>Pseudomonadati</taxon>
        <taxon>Pseudomonadota</taxon>
        <taxon>Alphaproteobacteria</taxon>
        <taxon>Rhodobacterales</taxon>
        <taxon>Paracoccaceae</taxon>
        <taxon>Albidovulum</taxon>
    </lineage>
</organism>
<dbReference type="InterPro" id="IPR022488">
    <property type="entry name" value="PPK2-related"/>
</dbReference>
<evidence type="ECO:0000256" key="5">
    <source>
        <dbReference type="SAM" id="MobiDB-lite"/>
    </source>
</evidence>
<dbReference type="SUPFAM" id="SSF52540">
    <property type="entry name" value="P-loop containing nucleoside triphosphate hydrolases"/>
    <property type="match status" value="1"/>
</dbReference>
<comment type="similarity">
    <text evidence="1 4">Belongs to the polyphosphate kinase 2 (PPK2) family. Class I subfamily.</text>
</comment>
<dbReference type="Gene3D" id="3.40.50.300">
    <property type="entry name" value="P-loop containing nucleotide triphosphate hydrolases"/>
    <property type="match status" value="1"/>
</dbReference>
<comment type="subunit">
    <text evidence="4">Homotetramer.</text>
</comment>
<evidence type="ECO:0000256" key="2">
    <source>
        <dbReference type="ARBA" id="ARBA00022679"/>
    </source>
</evidence>
<gene>
    <name evidence="7" type="primary">ppk2</name>
    <name evidence="7" type="ORF">N5I32_03935</name>
</gene>
<dbReference type="EC" id="2.7.4.-" evidence="4"/>
<dbReference type="InterPro" id="IPR027417">
    <property type="entry name" value="P-loop_NTPase"/>
</dbReference>
<evidence type="ECO:0000313" key="8">
    <source>
        <dbReference type="Proteomes" id="UP001205601"/>
    </source>
</evidence>
<proteinExistence type="inferred from homology"/>
<comment type="function">
    <text evidence="4">Uses inorganic polyphosphate (polyP) as a donor to convert GDP to GTP or ADP to ATP.</text>
</comment>
<keyword evidence="3 4" id="KW-0418">Kinase</keyword>
<name>A0ABT2NIC5_9RHOB</name>
<evidence type="ECO:0000313" key="7">
    <source>
        <dbReference type="EMBL" id="MCT8328662.1"/>
    </source>
</evidence>
<feature type="domain" description="Polyphosphate kinase-2-related" evidence="6">
    <location>
        <begin position="68"/>
        <end position="292"/>
    </location>
</feature>
<sequence>MAKSDKATPEAAPAGDTPAKDTPAGAIPFVGDITKFLETEAPADIRKAIAAAGRKDILSDSYPYDREMKDKDYDAHMDLLQIELVKMLHDLRTTGKRLCVLFEGRDAAGKGGAIERMRENLNPRAAYIVALPKPTEREATQWYFQRYIDWLPAAGEIALFDRSWYNRGVVEHVFGFCTPGQRKLFFRQLPDFERMLIDEGITLVKLWLNVGRAEQLRRFLDRESDPLKQWKLSWIDVEGLKRWDAYTAAIRETLDKSHSKAAPWTVIRADDKARARIAAIQTVLHAVDYAGRDRNSIGKVDRKICGGPDILNG</sequence>
<keyword evidence="8" id="KW-1185">Reference proteome</keyword>
<protein>
    <recommendedName>
        <fullName evidence="4">ADP/GDP-polyphosphate phosphotransferase</fullName>
        <ecNumber evidence="4">2.7.4.-</ecNumber>
    </recommendedName>
    <alternativeName>
        <fullName evidence="4">Polyphosphate kinase PPK2</fullName>
    </alternativeName>
</protein>
<comment type="caution">
    <text evidence="7">The sequence shown here is derived from an EMBL/GenBank/DDBJ whole genome shotgun (WGS) entry which is preliminary data.</text>
</comment>